<dbReference type="Proteomes" id="UP000672032">
    <property type="component" value="Chromosome 4"/>
</dbReference>
<dbReference type="EMBL" id="CP063408">
    <property type="protein sequence ID" value="QSZ34233.1"/>
    <property type="molecule type" value="Genomic_DNA"/>
</dbReference>
<organism evidence="2 3">
    <name type="scientific">Monilinia vaccinii-corymbosi</name>
    <dbReference type="NCBI Taxonomy" id="61207"/>
    <lineage>
        <taxon>Eukaryota</taxon>
        <taxon>Fungi</taxon>
        <taxon>Dikarya</taxon>
        <taxon>Ascomycota</taxon>
        <taxon>Pezizomycotina</taxon>
        <taxon>Leotiomycetes</taxon>
        <taxon>Helotiales</taxon>
        <taxon>Sclerotiniaceae</taxon>
        <taxon>Monilinia</taxon>
    </lineage>
</organism>
<feature type="region of interest" description="Disordered" evidence="1">
    <location>
        <begin position="177"/>
        <end position="213"/>
    </location>
</feature>
<protein>
    <submittedName>
        <fullName evidence="2">Uncharacterized protein</fullName>
    </submittedName>
</protein>
<feature type="compositionally biased region" description="Polar residues" evidence="1">
    <location>
        <begin position="502"/>
        <end position="518"/>
    </location>
</feature>
<feature type="compositionally biased region" description="Basic and acidic residues" evidence="1">
    <location>
        <begin position="67"/>
        <end position="81"/>
    </location>
</feature>
<feature type="region of interest" description="Disordered" evidence="1">
    <location>
        <begin position="248"/>
        <end position="273"/>
    </location>
</feature>
<sequence>MGMWPFRWKSTRRASRGGASISRSEDAAMHNAGTQRDPGRHDGSELNPLSVPERRRSRRGTQRRSKSSRESKKLQKPDRQRTYSFSPGRNDSIRVPPRDAHRPLAPPSSSGARGGEETTIRVTGQHAEASLRDWQRVPTLHKRGAAELSRPKSSKKREEGIDREEEIKAMVCFMPNRPAVDASSSGRPMKRDSKRMRTGWKGNSHNPHSDISLPTADSIRSSLSSNSIHHTSWRISALDSLAPRPTIRHSGNPRYVPGVTGFSSDRSGSPRRRVSDRIHIPEEVLRANKRIDELADDLDARELRELMERDQKRREKKKVAERMKAERRLTRRQEKQKAGEAAAARYGTPPPDNMERGVLGRDIVGLGVGTSAVTTSSKRRGSDTWDSGRGKRPADAFLEDSAKHETPFVDENPTAASERPEPFLETAPVGTIGKANISPPASPRGHDRGPSNMSQVMNVDECRTPSPAKKQRVEIEPVKQPVEAKISQSWKSFFRRNKRLSRTSTPSFSNTSRETVQTGPPPHLGYSPMFRQTSNIPKRTMSKFREDLPELPISPPDYRVQSPETDVVPPIRTDHLDKRASARRSLEEQRRHDTPISAMRLRDSTPTSGYRSTNVPSPEPPTILSQSLASIDSEGSWLSGKKTTSKRGSAQMTLAPLRDSASSLHQRYKELSGSSEELGIAEDEYFSRITPGPEEAKMVERQSTCNPMASSDEEDGGYIEPSPISEEKTTWGAVARHPTVVHRERANSRSAFLDEFAEGPASYRRSLSHQAEFVNEDSPGISRATSVDFTHVRKVSAGSVRRLDMKPMASGRGEERV</sequence>
<evidence type="ECO:0000313" key="3">
    <source>
        <dbReference type="Proteomes" id="UP000672032"/>
    </source>
</evidence>
<feature type="region of interest" description="Disordered" evidence="1">
    <location>
        <begin position="370"/>
        <end position="455"/>
    </location>
</feature>
<feature type="region of interest" description="Disordered" evidence="1">
    <location>
        <begin position="1"/>
        <end position="162"/>
    </location>
</feature>
<feature type="region of interest" description="Disordered" evidence="1">
    <location>
        <begin position="309"/>
        <end position="356"/>
    </location>
</feature>
<dbReference type="AlphaFoldDB" id="A0A8A3PGR0"/>
<feature type="compositionally biased region" description="Polar residues" evidence="1">
    <location>
        <begin position="604"/>
        <end position="616"/>
    </location>
</feature>
<name>A0A8A3PGR0_9HELO</name>
<feature type="compositionally biased region" description="Basic residues" evidence="1">
    <location>
        <begin position="55"/>
        <end position="66"/>
    </location>
</feature>
<evidence type="ECO:0000313" key="2">
    <source>
        <dbReference type="EMBL" id="QSZ34233.1"/>
    </source>
</evidence>
<reference evidence="2" key="1">
    <citation type="submission" date="2020-10" db="EMBL/GenBank/DDBJ databases">
        <title>Genome Sequence of Monilinia vaccinii-corymbosi Sheds Light on Mummy Berry Disease Infection of Blueberry and Mating Type.</title>
        <authorList>
            <person name="Yow A.G."/>
            <person name="Zhang Y."/>
            <person name="Bansal K."/>
            <person name="Eacker S.M."/>
            <person name="Sullivan S."/>
            <person name="Liachko I."/>
            <person name="Cubeta M.A."/>
            <person name="Rollins J.A."/>
            <person name="Ashrafi H."/>
        </authorList>
    </citation>
    <scope>NUCLEOTIDE SEQUENCE</scope>
    <source>
        <strain evidence="2">RL-1</strain>
    </source>
</reference>
<accession>A0A8A3PGR0</accession>
<feature type="compositionally biased region" description="Basic and acidic residues" evidence="1">
    <location>
        <begin position="572"/>
        <end position="594"/>
    </location>
</feature>
<dbReference type="OrthoDB" id="4152802at2759"/>
<keyword evidence="3" id="KW-1185">Reference proteome</keyword>
<feature type="region of interest" description="Disordered" evidence="1">
    <location>
        <begin position="550"/>
        <end position="621"/>
    </location>
</feature>
<evidence type="ECO:0000256" key="1">
    <source>
        <dbReference type="SAM" id="MobiDB-lite"/>
    </source>
</evidence>
<proteinExistence type="predicted"/>
<feature type="compositionally biased region" description="Basic and acidic residues" evidence="1">
    <location>
        <begin position="380"/>
        <end position="407"/>
    </location>
</feature>
<feature type="compositionally biased region" description="Basic and acidic residues" evidence="1">
    <location>
        <begin position="309"/>
        <end position="338"/>
    </location>
</feature>
<feature type="region of interest" description="Disordered" evidence="1">
    <location>
        <begin position="796"/>
        <end position="817"/>
    </location>
</feature>
<gene>
    <name evidence="2" type="ORF">DSL72_005823</name>
</gene>
<feature type="region of interest" description="Disordered" evidence="1">
    <location>
        <begin position="497"/>
        <end position="532"/>
    </location>
</feature>